<dbReference type="Proteomes" id="UP001566132">
    <property type="component" value="Unassembled WGS sequence"/>
</dbReference>
<comment type="caution">
    <text evidence="1">The sequence shown here is derived from an EMBL/GenBank/DDBJ whole genome shotgun (WGS) entry which is preliminary data.</text>
</comment>
<evidence type="ECO:0000313" key="2">
    <source>
        <dbReference type="Proteomes" id="UP001566132"/>
    </source>
</evidence>
<name>A0ABD1F665_HYPHA</name>
<organism evidence="1 2">
    <name type="scientific">Hypothenemus hampei</name>
    <name type="common">Coffee berry borer</name>
    <dbReference type="NCBI Taxonomy" id="57062"/>
    <lineage>
        <taxon>Eukaryota</taxon>
        <taxon>Metazoa</taxon>
        <taxon>Ecdysozoa</taxon>
        <taxon>Arthropoda</taxon>
        <taxon>Hexapoda</taxon>
        <taxon>Insecta</taxon>
        <taxon>Pterygota</taxon>
        <taxon>Neoptera</taxon>
        <taxon>Endopterygota</taxon>
        <taxon>Coleoptera</taxon>
        <taxon>Polyphaga</taxon>
        <taxon>Cucujiformia</taxon>
        <taxon>Curculionidae</taxon>
        <taxon>Scolytinae</taxon>
        <taxon>Hypothenemus</taxon>
    </lineage>
</organism>
<sequence length="635" mass="73512">MDKRKTIHGKIHGNEEDPKRLKMIDSVIENSSNQEFYSNYNIRIILAHYFKDKILDVDVDIIARNNNKTQKEQWLKQEKRHIRKLKIDLDKFESKSLQDKFYIIGTKDSESQITSAAIIRCFLRNQNIQVGIIPLINYTYSIKYNGSLNHDEVIMEYMNNTPAKKSCGLLIKKKSVMINKFMEILKIKIEGILNQDTNIEEKINSILQEEKSAEDCISLDKEIVAQYLNCEHDPYDIEEGEEELTILAAKTEKEENTGLTVENKKSSNKKVSWSSSVIENEMGSYRVRDRVAIEMFTKALHNWDIELFRKAKDESVDFHGLLNYLENEIKFEFWGDFYINFGYKLEIVEETNSTKKIIKQKKYDEFVNKVADGYNFLMDNMPAFLDKMQIEQDFTISSLPEDRKQHEGADFIKVIANDIRHNAIITNMINFVKVGAIVESHSYSMYLKIVEVEEQKYNNCNHDENLIAFITETSLALKEAFILRYSILFEKHLLKDFKDNSNIDASINALLMSERTIILNNIPACERPQTLSMEDRLELNIIGINLLKDNKKGAALVQHSRTQTAKLVVHGQGIRETEAVQMIEHIRFSMADVSITDEKLSAQMLHYLRTGDAFKSVRSTMENGTVSIIIQPSTV</sequence>
<accession>A0ABD1F665</accession>
<evidence type="ECO:0000313" key="1">
    <source>
        <dbReference type="EMBL" id="KAL1509801.1"/>
    </source>
</evidence>
<dbReference type="EMBL" id="JBDJPC010000003">
    <property type="protein sequence ID" value="KAL1509801.1"/>
    <property type="molecule type" value="Genomic_DNA"/>
</dbReference>
<protein>
    <submittedName>
        <fullName evidence="1">Uncharacterized protein</fullName>
    </submittedName>
</protein>
<keyword evidence="2" id="KW-1185">Reference proteome</keyword>
<reference evidence="1 2" key="1">
    <citation type="submission" date="2024-05" db="EMBL/GenBank/DDBJ databases">
        <title>Genetic variation in Jamaican populations of the coffee berry borer (Hypothenemus hampei).</title>
        <authorList>
            <person name="Errbii M."/>
            <person name="Myrie A."/>
        </authorList>
    </citation>
    <scope>NUCLEOTIDE SEQUENCE [LARGE SCALE GENOMIC DNA]</scope>
    <source>
        <strain evidence="1">JA-Hopewell-2020-01-JO</strain>
        <tissue evidence="1">Whole body</tissue>
    </source>
</reference>
<gene>
    <name evidence="1" type="ORF">ABEB36_004483</name>
</gene>
<proteinExistence type="predicted"/>
<dbReference type="AlphaFoldDB" id="A0ABD1F665"/>